<evidence type="ECO:0000313" key="2">
    <source>
        <dbReference type="EMBL" id="GGM64645.1"/>
    </source>
</evidence>
<proteinExistence type="predicted"/>
<dbReference type="EMBL" id="JAGGKO010000001">
    <property type="protein sequence ID" value="MBP1953513.1"/>
    <property type="molecule type" value="Genomic_DNA"/>
</dbReference>
<accession>A0A830FV29</accession>
<comment type="caution">
    <text evidence="2">The sequence shown here is derived from an EMBL/GenBank/DDBJ whole genome shotgun (WGS) entry which is preliminary data.</text>
</comment>
<name>A0A830FV29_9EURY</name>
<dbReference type="Proteomes" id="UP000765891">
    <property type="component" value="Unassembled WGS sequence"/>
</dbReference>
<feature type="compositionally biased region" description="Low complexity" evidence="1">
    <location>
        <begin position="346"/>
        <end position="368"/>
    </location>
</feature>
<gene>
    <name evidence="2" type="ORF">GCM10009017_13450</name>
    <name evidence="3" type="ORF">J2752_000394</name>
</gene>
<reference evidence="2" key="2">
    <citation type="submission" date="2020-09" db="EMBL/GenBank/DDBJ databases">
        <authorList>
            <person name="Sun Q."/>
            <person name="Ohkuma M."/>
        </authorList>
    </citation>
    <scope>NUCLEOTIDE SEQUENCE</scope>
    <source>
        <strain evidence="2">JCM 16108</strain>
    </source>
</reference>
<evidence type="ECO:0000313" key="4">
    <source>
        <dbReference type="Proteomes" id="UP000614609"/>
    </source>
</evidence>
<feature type="compositionally biased region" description="Low complexity" evidence="1">
    <location>
        <begin position="461"/>
        <end position="484"/>
    </location>
</feature>
<feature type="compositionally biased region" description="Acidic residues" evidence="1">
    <location>
        <begin position="413"/>
        <end position="437"/>
    </location>
</feature>
<sequence>MSQSDGDDGEERPSREVAWRLFAAEFDDADYQYAESDEERAPNYVVTPTGARVNRLFAVGVLTSVEQVNEDVVRARVVDPTGAFVVYAGQYQPDALASLENADVPSFVAVTGKARTFSPEDSEQVYTSIRPESVNAVTPETRDRWVVSTAERTLARISTFADALDMPERGDDLTDALVDRGAPYGLASGISHAVDHYGTTPAYLAAVRELALDATRVVAGDLDEVEDLALAPSEGDGTDVDLSYADAALADVEASAESAADEADATPGERVEATPEGETVTDDTEPSPDDVAVEAGAEPEPSDESAEAEATESESPDAEPVEATTESEPVETGSGEAEPTDESDATADVAAARTEATPEGETATTEAEPSPDDFDGSPDDAEPEAESDAEAGLDTGMESGDVSSGADAAASDDAAEGEDEQWEMDEETRAEVEEEFDVGFSTGGDIPEGGESDLAADEEPAAATGAESASEPEPESAGSESGSDGDLGDFESGGGFGDEADEPDTNADADDLDDFTEAEYDEPESDAEDAESAPPDVDLEDLVVDYMDVLDDGDGAERDELVRTVLEETEADEDAIAEAIQSALMSGRCYESGDDHLKAI</sequence>
<organism evidence="2 4">
    <name type="scientific">Halarchaeum rubridurum</name>
    <dbReference type="NCBI Taxonomy" id="489911"/>
    <lineage>
        <taxon>Archaea</taxon>
        <taxon>Methanobacteriati</taxon>
        <taxon>Methanobacteriota</taxon>
        <taxon>Stenosarchaea group</taxon>
        <taxon>Halobacteria</taxon>
        <taxon>Halobacteriales</taxon>
        <taxon>Halobacteriaceae</taxon>
    </lineage>
</organism>
<dbReference type="Proteomes" id="UP000614609">
    <property type="component" value="Unassembled WGS sequence"/>
</dbReference>
<evidence type="ECO:0000256" key="1">
    <source>
        <dbReference type="SAM" id="MobiDB-lite"/>
    </source>
</evidence>
<dbReference type="RefSeq" id="WP_188871204.1">
    <property type="nucleotide sequence ID" value="NZ_BMOO01000003.1"/>
</dbReference>
<keyword evidence="4" id="KW-1185">Reference proteome</keyword>
<dbReference type="OrthoDB" id="56523at2157"/>
<reference evidence="3" key="3">
    <citation type="submission" date="2021-03" db="EMBL/GenBank/DDBJ databases">
        <title>Genomic Encyclopedia of Type Strains, Phase IV (KMG-IV): sequencing the most valuable type-strain genomes for metagenomic binning, comparative biology and taxonomic classification.</title>
        <authorList>
            <person name="Goeker M."/>
        </authorList>
    </citation>
    <scope>NUCLEOTIDE SEQUENCE</scope>
    <source>
        <strain evidence="3">DSM 22443</strain>
    </source>
</reference>
<feature type="region of interest" description="Disordered" evidence="1">
    <location>
        <begin position="253"/>
        <end position="538"/>
    </location>
</feature>
<protein>
    <submittedName>
        <fullName evidence="3">RPA family protein</fullName>
    </submittedName>
</protein>
<feature type="compositionally biased region" description="Acidic residues" evidence="1">
    <location>
        <begin position="279"/>
        <end position="292"/>
    </location>
</feature>
<feature type="compositionally biased region" description="Acidic residues" evidence="1">
    <location>
        <begin position="498"/>
        <end position="538"/>
    </location>
</feature>
<feature type="compositionally biased region" description="Low complexity" evidence="1">
    <location>
        <begin position="398"/>
        <end position="412"/>
    </location>
</feature>
<feature type="compositionally biased region" description="Acidic residues" evidence="1">
    <location>
        <begin position="300"/>
        <end position="320"/>
    </location>
</feature>
<evidence type="ECO:0000313" key="3">
    <source>
        <dbReference type="EMBL" id="MBP1953513.1"/>
    </source>
</evidence>
<feature type="compositionally biased region" description="Acidic residues" evidence="1">
    <location>
        <begin position="369"/>
        <end position="391"/>
    </location>
</feature>
<dbReference type="EMBL" id="BMOO01000003">
    <property type="protein sequence ID" value="GGM64645.1"/>
    <property type="molecule type" value="Genomic_DNA"/>
</dbReference>
<reference evidence="2" key="1">
    <citation type="journal article" date="2014" name="Int. J. Syst. Evol. Microbiol.">
        <title>Complete genome sequence of Corynebacterium casei LMG S-19264T (=DSM 44701T), isolated from a smear-ripened cheese.</title>
        <authorList>
            <consortium name="US DOE Joint Genome Institute (JGI-PGF)"/>
            <person name="Walter F."/>
            <person name="Albersmeier A."/>
            <person name="Kalinowski J."/>
            <person name="Ruckert C."/>
        </authorList>
    </citation>
    <scope>NUCLEOTIDE SEQUENCE</scope>
    <source>
        <strain evidence="2">JCM 16108</strain>
    </source>
</reference>
<dbReference type="AlphaFoldDB" id="A0A830FV29"/>
<feature type="compositionally biased region" description="Acidic residues" evidence="1">
    <location>
        <begin position="448"/>
        <end position="460"/>
    </location>
</feature>